<sequence>MSETKKLETEVTGPLKGVRIVDLTSVVFGAYATQILGDYGADVIKVEAPSPTGGGGFGGDIMRWPGHLPEGASPDLGPIFLTINRNKRSVLIDLAKPSGRNALLKIISTADVMTSNIRYAAMKKLGLAYEDIKAVKPDIIFVHAAGYGSDGPYAGLPAYDDLIQAGSGAAEILTYMDGNPQPRYLPTIMADKVSGLFFVSAVTAALYHKAKTGEGQFVEVPMLEAVTSFVLAEHFYDHVYDPPTGQWTYPRITNPDRRPYKTKNGHIGLMPYSDKQWEIFFELAGRPGVYEDPRFSTYKKRTQNIRELYAMIEELTETKTTEEWLDLLLPHSIPAVKMNRLDDLQNDPHLKAVDFFQRYDHPHAGPYFALKPPVRFSETPANIRRHPPKLGEQTAEVLREVGLGDEEIAALTAGE</sequence>
<reference evidence="2 3" key="1">
    <citation type="submission" date="2019-09" db="EMBL/GenBank/DDBJ databases">
        <title>Parvibaculum sedimenti sp. nov., isolated from sediment.</title>
        <authorList>
            <person name="Wang Y."/>
        </authorList>
    </citation>
    <scope>NUCLEOTIDE SEQUENCE [LARGE SCALE GENOMIC DNA]</scope>
    <source>
        <strain evidence="2 3">HXT-9</strain>
    </source>
</reference>
<keyword evidence="1 2" id="KW-0808">Transferase</keyword>
<dbReference type="InterPro" id="IPR044855">
    <property type="entry name" value="CoA-Trfase_III_dom3_sf"/>
</dbReference>
<proteinExistence type="predicted"/>
<dbReference type="InterPro" id="IPR003673">
    <property type="entry name" value="CoA-Trfase_fam_III"/>
</dbReference>
<name>A0A6N6VLA5_9HYPH</name>
<comment type="caution">
    <text evidence="2">The sequence shown here is derived from an EMBL/GenBank/DDBJ whole genome shotgun (WGS) entry which is preliminary data.</text>
</comment>
<accession>A0A6N6VLA5</accession>
<dbReference type="Gene3D" id="3.30.1540.10">
    <property type="entry name" value="formyl-coa transferase, domain 3"/>
    <property type="match status" value="1"/>
</dbReference>
<dbReference type="Proteomes" id="UP000468901">
    <property type="component" value="Unassembled WGS sequence"/>
</dbReference>
<evidence type="ECO:0000256" key="1">
    <source>
        <dbReference type="ARBA" id="ARBA00022679"/>
    </source>
</evidence>
<dbReference type="EMBL" id="WESC01000002">
    <property type="protein sequence ID" value="KAB7742300.1"/>
    <property type="molecule type" value="Genomic_DNA"/>
</dbReference>
<dbReference type="PANTHER" id="PTHR48207">
    <property type="entry name" value="SUCCINATE--HYDROXYMETHYLGLUTARATE COA-TRANSFERASE"/>
    <property type="match status" value="1"/>
</dbReference>
<organism evidence="2 3">
    <name type="scientific">Parvibaculum sedimenti</name>
    <dbReference type="NCBI Taxonomy" id="2608632"/>
    <lineage>
        <taxon>Bacteria</taxon>
        <taxon>Pseudomonadati</taxon>
        <taxon>Pseudomonadota</taxon>
        <taxon>Alphaproteobacteria</taxon>
        <taxon>Hyphomicrobiales</taxon>
        <taxon>Parvibaculaceae</taxon>
        <taxon>Parvibaculum</taxon>
    </lineage>
</organism>
<dbReference type="RefSeq" id="WP_152214722.1">
    <property type="nucleotide sequence ID" value="NZ_JBAQYD010000247.1"/>
</dbReference>
<protein>
    <submittedName>
        <fullName evidence="2">CoA transferase</fullName>
    </submittedName>
</protein>
<evidence type="ECO:0000313" key="2">
    <source>
        <dbReference type="EMBL" id="KAB7742300.1"/>
    </source>
</evidence>
<dbReference type="AlphaFoldDB" id="A0A6N6VLA5"/>
<dbReference type="InterPro" id="IPR050483">
    <property type="entry name" value="CoA-transferase_III_domain"/>
</dbReference>
<dbReference type="PANTHER" id="PTHR48207:SF4">
    <property type="entry name" value="BLL6097 PROTEIN"/>
    <property type="match status" value="1"/>
</dbReference>
<evidence type="ECO:0000313" key="3">
    <source>
        <dbReference type="Proteomes" id="UP000468901"/>
    </source>
</evidence>
<dbReference type="Pfam" id="PF02515">
    <property type="entry name" value="CoA_transf_3"/>
    <property type="match status" value="1"/>
</dbReference>
<gene>
    <name evidence="2" type="ORF">F2P47_03290</name>
</gene>
<dbReference type="SUPFAM" id="SSF89796">
    <property type="entry name" value="CoA-transferase family III (CaiB/BaiF)"/>
    <property type="match status" value="1"/>
</dbReference>
<dbReference type="InterPro" id="IPR023606">
    <property type="entry name" value="CoA-Trfase_III_dom_1_sf"/>
</dbReference>
<dbReference type="Gene3D" id="3.40.50.10540">
    <property type="entry name" value="Crotonobetainyl-coa:carnitine coa-transferase, domain 1"/>
    <property type="match status" value="1"/>
</dbReference>
<dbReference type="GO" id="GO:0008410">
    <property type="term" value="F:CoA-transferase activity"/>
    <property type="evidence" value="ECO:0007669"/>
    <property type="project" value="TreeGrafter"/>
</dbReference>
<keyword evidence="3" id="KW-1185">Reference proteome</keyword>